<organism evidence="4 5">
    <name type="scientific">Flemingia macrophylla</name>
    <dbReference type="NCBI Taxonomy" id="520843"/>
    <lineage>
        <taxon>Eukaryota</taxon>
        <taxon>Viridiplantae</taxon>
        <taxon>Streptophyta</taxon>
        <taxon>Embryophyta</taxon>
        <taxon>Tracheophyta</taxon>
        <taxon>Spermatophyta</taxon>
        <taxon>Magnoliopsida</taxon>
        <taxon>eudicotyledons</taxon>
        <taxon>Gunneridae</taxon>
        <taxon>Pentapetalae</taxon>
        <taxon>rosids</taxon>
        <taxon>fabids</taxon>
        <taxon>Fabales</taxon>
        <taxon>Fabaceae</taxon>
        <taxon>Papilionoideae</taxon>
        <taxon>50 kb inversion clade</taxon>
        <taxon>NPAAA clade</taxon>
        <taxon>indigoferoid/millettioid clade</taxon>
        <taxon>Phaseoleae</taxon>
        <taxon>Flemingia</taxon>
    </lineage>
</organism>
<accession>A0ABD1LHJ8</accession>
<protein>
    <recommendedName>
        <fullName evidence="6">Late embryogenesis abundant protein LEA-2 subgroup domain-containing protein</fullName>
    </recommendedName>
</protein>
<dbReference type="EMBL" id="JBGMDY010000009">
    <property type="protein sequence ID" value="KAL2323009.1"/>
    <property type="molecule type" value="Genomic_DNA"/>
</dbReference>
<comment type="caution">
    <text evidence="4">The sequence shown here is derived from an EMBL/GenBank/DDBJ whole genome shotgun (WGS) entry which is preliminary data.</text>
</comment>
<evidence type="ECO:0000256" key="3">
    <source>
        <dbReference type="SAM" id="Phobius"/>
    </source>
</evidence>
<dbReference type="PANTHER" id="PTHR31234">
    <property type="entry name" value="LATE EMBRYOGENESIS ABUNDANT (LEA) HYDROXYPROLINE-RICH GLYCOPROTEIN FAMILY"/>
    <property type="match status" value="1"/>
</dbReference>
<reference evidence="4 5" key="1">
    <citation type="submission" date="2024-08" db="EMBL/GenBank/DDBJ databases">
        <title>Insights into the chromosomal genome structure of Flemingia macrophylla.</title>
        <authorList>
            <person name="Ding Y."/>
            <person name="Zhao Y."/>
            <person name="Bi W."/>
            <person name="Wu M."/>
            <person name="Zhao G."/>
            <person name="Gong Y."/>
            <person name="Li W."/>
            <person name="Zhang P."/>
        </authorList>
    </citation>
    <scope>NUCLEOTIDE SEQUENCE [LARGE SCALE GENOMIC DNA]</scope>
    <source>
        <strain evidence="4">DYQJB</strain>
        <tissue evidence="4">Leaf</tissue>
    </source>
</reference>
<gene>
    <name evidence="4" type="ORF">Fmac_027388</name>
</gene>
<evidence type="ECO:0000313" key="4">
    <source>
        <dbReference type="EMBL" id="KAL2323009.1"/>
    </source>
</evidence>
<proteinExistence type="predicted"/>
<evidence type="ECO:0000256" key="1">
    <source>
        <dbReference type="ARBA" id="ARBA00004370"/>
    </source>
</evidence>
<comment type="subcellular location">
    <subcellularLocation>
        <location evidence="1">Membrane</location>
    </subcellularLocation>
</comment>
<dbReference type="InterPro" id="IPR044839">
    <property type="entry name" value="NDR1-like"/>
</dbReference>
<evidence type="ECO:0008006" key="6">
    <source>
        <dbReference type="Google" id="ProtNLM"/>
    </source>
</evidence>
<feature type="transmembrane region" description="Helical" evidence="3">
    <location>
        <begin position="12"/>
        <end position="36"/>
    </location>
</feature>
<keyword evidence="3" id="KW-0812">Transmembrane</keyword>
<keyword evidence="2 3" id="KW-0472">Membrane</keyword>
<evidence type="ECO:0000313" key="5">
    <source>
        <dbReference type="Proteomes" id="UP001603857"/>
    </source>
</evidence>
<dbReference type="AlphaFoldDB" id="A0ABD1LHJ8"/>
<keyword evidence="3" id="KW-1133">Transmembrane helix</keyword>
<keyword evidence="5" id="KW-1185">Reference proteome</keyword>
<dbReference type="Proteomes" id="UP001603857">
    <property type="component" value="Unassembled WGS sequence"/>
</dbReference>
<sequence length="196" mass="22012">MQTAKRSSKLNCFYKTLLCFGIYLVIADIIMLWIVIKPVAPSFQLNSVTVSSLNTTADGELTATFDVAVNLLNPNADLTASCESLELTVWFGHLAITSGTVGRFWIGPNSEVPVRTRFGVDRKLFPRGMVNGVAEQKARGYVDFRVTLLARVRFWWHHIVHTRVRSFTFECYPLNVVFPIDDNNSGTGSFVTPYEL</sequence>
<name>A0ABD1LHJ8_9FABA</name>
<evidence type="ECO:0000256" key="2">
    <source>
        <dbReference type="ARBA" id="ARBA00023136"/>
    </source>
</evidence>
<dbReference type="PANTHER" id="PTHR31234:SF55">
    <property type="entry name" value="LATE EMBRYOGENESIS ABUNDANT (LEA) HYDROXYPROLINE-RICH GLYCOPROTEIN FAMILY"/>
    <property type="match status" value="1"/>
</dbReference>
<dbReference type="GO" id="GO:0016020">
    <property type="term" value="C:membrane"/>
    <property type="evidence" value="ECO:0007669"/>
    <property type="project" value="UniProtKB-SubCell"/>
</dbReference>